<name>S7Q2L9_GLOTA</name>
<dbReference type="Proteomes" id="UP000030669">
    <property type="component" value="Unassembled WGS sequence"/>
</dbReference>
<dbReference type="GeneID" id="19309654"/>
<proteinExistence type="predicted"/>
<dbReference type="KEGG" id="gtr:GLOTRDRAFT_94947"/>
<feature type="region of interest" description="Disordered" evidence="1">
    <location>
        <begin position="186"/>
        <end position="209"/>
    </location>
</feature>
<sequence length="311" mass="32852">MSSPAIASTSTQPGTSSTNDEKKKPLPRWVPVSLAVTTAALPLPIYLLKLHRASLAELAPPARRTAKAAGRLQPARIRPVEPNPRAAEVPADGFNAPLQGLETSGLATPGVTTCAAAVVWGGQSVPWGSGCTCRVQSTAGGLPLPAATQAHPYGLLILVHAQTRESADYMRQTLFCLPGPAARLHRLPDADADHDSDSSPSAPLSPLSQAEHATGEAWTCAAAEVRLRAAYEQRGFAGWADAALREVEEEARVEREKRGLRGSTYYEKRRGGDSSAGWAGMTWLSSSATYATSTTWVAMSCPVPPLLSVRV</sequence>
<dbReference type="STRING" id="670483.S7Q2L9"/>
<feature type="compositionally biased region" description="Basic and acidic residues" evidence="1">
    <location>
        <begin position="186"/>
        <end position="197"/>
    </location>
</feature>
<dbReference type="RefSeq" id="XP_007868081.1">
    <property type="nucleotide sequence ID" value="XM_007869890.1"/>
</dbReference>
<dbReference type="EMBL" id="KB469305">
    <property type="protein sequence ID" value="EPQ53797.1"/>
    <property type="molecule type" value="Genomic_DNA"/>
</dbReference>
<accession>S7Q2L9</accession>
<dbReference type="HOGENOM" id="CLU_963296_0_0_1"/>
<feature type="region of interest" description="Disordered" evidence="1">
    <location>
        <begin position="1"/>
        <end position="25"/>
    </location>
</feature>
<feature type="compositionally biased region" description="Polar residues" evidence="1">
    <location>
        <begin position="1"/>
        <end position="18"/>
    </location>
</feature>
<evidence type="ECO:0000313" key="3">
    <source>
        <dbReference type="Proteomes" id="UP000030669"/>
    </source>
</evidence>
<dbReference type="eggNOG" id="ENOG502SEJS">
    <property type="taxonomic scope" value="Eukaryota"/>
</dbReference>
<dbReference type="OMA" id="NGALHCA"/>
<dbReference type="OrthoDB" id="5346979at2759"/>
<organism evidence="2 3">
    <name type="scientific">Gloeophyllum trabeum (strain ATCC 11539 / FP-39264 / Madison 617)</name>
    <name type="common">Brown rot fungus</name>
    <dbReference type="NCBI Taxonomy" id="670483"/>
    <lineage>
        <taxon>Eukaryota</taxon>
        <taxon>Fungi</taxon>
        <taxon>Dikarya</taxon>
        <taxon>Basidiomycota</taxon>
        <taxon>Agaricomycotina</taxon>
        <taxon>Agaricomycetes</taxon>
        <taxon>Gloeophyllales</taxon>
        <taxon>Gloeophyllaceae</taxon>
        <taxon>Gloeophyllum</taxon>
    </lineage>
</organism>
<dbReference type="AlphaFoldDB" id="S7Q2L9"/>
<keyword evidence="3" id="KW-1185">Reference proteome</keyword>
<evidence type="ECO:0000313" key="2">
    <source>
        <dbReference type="EMBL" id="EPQ53797.1"/>
    </source>
</evidence>
<reference evidence="2 3" key="1">
    <citation type="journal article" date="2012" name="Science">
        <title>The Paleozoic origin of enzymatic lignin decomposition reconstructed from 31 fungal genomes.</title>
        <authorList>
            <person name="Floudas D."/>
            <person name="Binder M."/>
            <person name="Riley R."/>
            <person name="Barry K."/>
            <person name="Blanchette R.A."/>
            <person name="Henrissat B."/>
            <person name="Martinez A.T."/>
            <person name="Otillar R."/>
            <person name="Spatafora J.W."/>
            <person name="Yadav J.S."/>
            <person name="Aerts A."/>
            <person name="Benoit I."/>
            <person name="Boyd A."/>
            <person name="Carlson A."/>
            <person name="Copeland A."/>
            <person name="Coutinho P.M."/>
            <person name="de Vries R.P."/>
            <person name="Ferreira P."/>
            <person name="Findley K."/>
            <person name="Foster B."/>
            <person name="Gaskell J."/>
            <person name="Glotzer D."/>
            <person name="Gorecki P."/>
            <person name="Heitman J."/>
            <person name="Hesse C."/>
            <person name="Hori C."/>
            <person name="Igarashi K."/>
            <person name="Jurgens J.A."/>
            <person name="Kallen N."/>
            <person name="Kersten P."/>
            <person name="Kohler A."/>
            <person name="Kuees U."/>
            <person name="Kumar T.K.A."/>
            <person name="Kuo A."/>
            <person name="LaButti K."/>
            <person name="Larrondo L.F."/>
            <person name="Lindquist E."/>
            <person name="Ling A."/>
            <person name="Lombard V."/>
            <person name="Lucas S."/>
            <person name="Lundell T."/>
            <person name="Martin R."/>
            <person name="McLaughlin D.J."/>
            <person name="Morgenstern I."/>
            <person name="Morin E."/>
            <person name="Murat C."/>
            <person name="Nagy L.G."/>
            <person name="Nolan M."/>
            <person name="Ohm R.A."/>
            <person name="Patyshakuliyeva A."/>
            <person name="Rokas A."/>
            <person name="Ruiz-Duenas F.J."/>
            <person name="Sabat G."/>
            <person name="Salamov A."/>
            <person name="Samejima M."/>
            <person name="Schmutz J."/>
            <person name="Slot J.C."/>
            <person name="St John F."/>
            <person name="Stenlid J."/>
            <person name="Sun H."/>
            <person name="Sun S."/>
            <person name="Syed K."/>
            <person name="Tsang A."/>
            <person name="Wiebenga A."/>
            <person name="Young D."/>
            <person name="Pisabarro A."/>
            <person name="Eastwood D.C."/>
            <person name="Martin F."/>
            <person name="Cullen D."/>
            <person name="Grigoriev I.V."/>
            <person name="Hibbett D.S."/>
        </authorList>
    </citation>
    <scope>NUCLEOTIDE SEQUENCE [LARGE SCALE GENOMIC DNA]</scope>
    <source>
        <strain evidence="2 3">ATCC 11539</strain>
    </source>
</reference>
<feature type="compositionally biased region" description="Low complexity" evidence="1">
    <location>
        <begin position="198"/>
        <end position="208"/>
    </location>
</feature>
<protein>
    <submittedName>
        <fullName evidence="2">Uncharacterized protein</fullName>
    </submittedName>
</protein>
<evidence type="ECO:0000256" key="1">
    <source>
        <dbReference type="SAM" id="MobiDB-lite"/>
    </source>
</evidence>
<gene>
    <name evidence="2" type="ORF">GLOTRDRAFT_94947</name>
</gene>